<proteinExistence type="predicted"/>
<keyword evidence="2" id="KW-1185">Reference proteome</keyword>
<dbReference type="RefSeq" id="WP_092346358.1">
    <property type="nucleotide sequence ID" value="NZ_FNQN01000004.1"/>
</dbReference>
<organism evidence="1 2">
    <name type="scientific">Desulfuromusa kysingii</name>
    <dbReference type="NCBI Taxonomy" id="37625"/>
    <lineage>
        <taxon>Bacteria</taxon>
        <taxon>Pseudomonadati</taxon>
        <taxon>Thermodesulfobacteriota</taxon>
        <taxon>Desulfuromonadia</taxon>
        <taxon>Desulfuromonadales</taxon>
        <taxon>Geopsychrobacteraceae</taxon>
        <taxon>Desulfuromusa</taxon>
    </lineage>
</organism>
<gene>
    <name evidence="1" type="ORF">SAMN05660420_01528</name>
</gene>
<evidence type="ECO:0000313" key="1">
    <source>
        <dbReference type="EMBL" id="SEA23138.1"/>
    </source>
</evidence>
<dbReference type="Proteomes" id="UP000199409">
    <property type="component" value="Unassembled WGS sequence"/>
</dbReference>
<name>A0A1H3ZHU5_9BACT</name>
<accession>A0A1H3ZHU5</accession>
<dbReference type="EMBL" id="FNQN01000004">
    <property type="protein sequence ID" value="SEA23138.1"/>
    <property type="molecule type" value="Genomic_DNA"/>
</dbReference>
<dbReference type="AlphaFoldDB" id="A0A1H3ZHU5"/>
<evidence type="ECO:0000313" key="2">
    <source>
        <dbReference type="Proteomes" id="UP000199409"/>
    </source>
</evidence>
<dbReference type="STRING" id="37625.SAMN05660420_01528"/>
<reference evidence="1 2" key="1">
    <citation type="submission" date="2016-10" db="EMBL/GenBank/DDBJ databases">
        <authorList>
            <person name="de Groot N.N."/>
        </authorList>
    </citation>
    <scope>NUCLEOTIDE SEQUENCE [LARGE SCALE GENOMIC DNA]</scope>
    <source>
        <strain evidence="1 2">DSM 7343</strain>
    </source>
</reference>
<sequence>MKILVHYIFWGILGLTLLTPITVGQLQQQTSPLSDSTNNVITRQRIVAAVLDVSSEPLESENPTRFIAAKIQNPLLPAALTLAVRHSPEKLNQSAEAVGRQGFSRPPPILFQLSIIPTSVIGRFPWATQDHSHRIIMA</sequence>
<protein>
    <submittedName>
        <fullName evidence="1">Uncharacterized protein</fullName>
    </submittedName>
</protein>